<sequence>MDELHGDSKSPMPSSVFDSDVDDTEIISPVLLPLTVSIDEAGGQLSAPQKNTRAQLSIPREIISSGKSSTLLQAELLRPVFAGTYFNEPAYLVRLQLQMSLSGGDRSWLSRIQTADIHVLVEDAPRDERSRSASDDDESEDDDEVDEDDDEELLYPAIVKAFPGPSGWEGSPQSAEVTNGSGLGMQIGYDPASISYNVGESRTWVKTGTVKVKAVRKGPNVLRVRVEENAVDKAGVPGHLVVPFIITHRSHRFRMSVAIHARFGFWRGKLADVVPILGRADEPLYFDPLVMHRVMEQGRRSVNGERVVEWRGALDEIMLQEYSSLNGENPAQNGESV</sequence>
<protein>
    <submittedName>
        <fullName evidence="2">Uncharacterized protein</fullName>
    </submittedName>
</protein>
<gene>
    <name evidence="2" type="ORF">NW762_001159</name>
</gene>
<reference evidence="2" key="1">
    <citation type="submission" date="2022-09" db="EMBL/GenBank/DDBJ databases">
        <title>Fusarium specimens isolated from Avocado Roots.</title>
        <authorList>
            <person name="Stajich J."/>
            <person name="Roper C."/>
            <person name="Heimlech-Rivalta G."/>
        </authorList>
    </citation>
    <scope>NUCLEOTIDE SEQUENCE</scope>
    <source>
        <strain evidence="2">CF00136</strain>
    </source>
</reference>
<comment type="caution">
    <text evidence="2">The sequence shown here is derived from an EMBL/GenBank/DDBJ whole genome shotgun (WGS) entry which is preliminary data.</text>
</comment>
<proteinExistence type="predicted"/>
<dbReference type="OrthoDB" id="3561723at2759"/>
<dbReference type="Proteomes" id="UP001152049">
    <property type="component" value="Unassembled WGS sequence"/>
</dbReference>
<evidence type="ECO:0000313" key="2">
    <source>
        <dbReference type="EMBL" id="KAJ4269499.1"/>
    </source>
</evidence>
<feature type="compositionally biased region" description="Acidic residues" evidence="1">
    <location>
        <begin position="135"/>
        <end position="150"/>
    </location>
</feature>
<keyword evidence="3" id="KW-1185">Reference proteome</keyword>
<feature type="compositionally biased region" description="Basic and acidic residues" evidence="1">
    <location>
        <begin position="123"/>
        <end position="134"/>
    </location>
</feature>
<dbReference type="AlphaFoldDB" id="A0A9W8SCT1"/>
<dbReference type="EMBL" id="JAOQAZ010000002">
    <property type="protein sequence ID" value="KAJ4269499.1"/>
    <property type="molecule type" value="Genomic_DNA"/>
</dbReference>
<feature type="region of interest" description="Disordered" evidence="1">
    <location>
        <begin position="1"/>
        <end position="21"/>
    </location>
</feature>
<name>A0A9W8SCT1_9HYPO</name>
<feature type="region of interest" description="Disordered" evidence="1">
    <location>
        <begin position="123"/>
        <end position="150"/>
    </location>
</feature>
<evidence type="ECO:0000256" key="1">
    <source>
        <dbReference type="SAM" id="MobiDB-lite"/>
    </source>
</evidence>
<evidence type="ECO:0000313" key="3">
    <source>
        <dbReference type="Proteomes" id="UP001152049"/>
    </source>
</evidence>
<accession>A0A9W8SCT1</accession>
<organism evidence="2 3">
    <name type="scientific">Fusarium torreyae</name>
    <dbReference type="NCBI Taxonomy" id="1237075"/>
    <lineage>
        <taxon>Eukaryota</taxon>
        <taxon>Fungi</taxon>
        <taxon>Dikarya</taxon>
        <taxon>Ascomycota</taxon>
        <taxon>Pezizomycotina</taxon>
        <taxon>Sordariomycetes</taxon>
        <taxon>Hypocreomycetidae</taxon>
        <taxon>Hypocreales</taxon>
        <taxon>Nectriaceae</taxon>
        <taxon>Fusarium</taxon>
    </lineage>
</organism>